<evidence type="ECO:0000313" key="3">
    <source>
        <dbReference type="Proteomes" id="UP000015105"/>
    </source>
</evidence>
<proteinExistence type="predicted"/>
<protein>
    <submittedName>
        <fullName evidence="2">Uncharacterized protein</fullName>
    </submittedName>
</protein>
<feature type="region of interest" description="Disordered" evidence="1">
    <location>
        <begin position="72"/>
        <end position="122"/>
    </location>
</feature>
<reference evidence="2" key="5">
    <citation type="journal article" date="2021" name="G3 (Bethesda)">
        <title>Aegilops tauschii genome assembly Aet v5.0 features greater sequence contiguity and improved annotation.</title>
        <authorList>
            <person name="Wang L."/>
            <person name="Zhu T."/>
            <person name="Rodriguez J.C."/>
            <person name="Deal K.R."/>
            <person name="Dubcovsky J."/>
            <person name="McGuire P.E."/>
            <person name="Lux T."/>
            <person name="Spannagl M."/>
            <person name="Mayer K.F.X."/>
            <person name="Baldrich P."/>
            <person name="Meyers B.C."/>
            <person name="Huo N."/>
            <person name="Gu Y.Q."/>
            <person name="Zhou H."/>
            <person name="Devos K.M."/>
            <person name="Bennetzen J.L."/>
            <person name="Unver T."/>
            <person name="Budak H."/>
            <person name="Gulick P.J."/>
            <person name="Galiba G."/>
            <person name="Kalapos B."/>
            <person name="Nelson D.R."/>
            <person name="Li P."/>
            <person name="You F.M."/>
            <person name="Luo M.C."/>
            <person name="Dvorak J."/>
        </authorList>
    </citation>
    <scope>NUCLEOTIDE SEQUENCE [LARGE SCALE GENOMIC DNA]</scope>
    <source>
        <strain evidence="2">cv. AL8/78</strain>
    </source>
</reference>
<sequence>RRNPSSLLDLSLSQPPRTLAPFPTIPRSLPLLHPTSLVSRRRYGSSVLRLCLRNSSSIPFCSRCSSAQVVRKPREEEPRSRSRVRRRDLAREAVGGGPQPERSGCQPCSRLSSTPSLASGPRQTLAPSFRSLHDLQVRIFQDLIMSYLGLHWTNDLPGAMIQHTMRQVLLQQYDIQSDGGEVFRERVIHVPGSEEYEDPVRQEAALNMVPVDELKEKALISLAKETCEKGGIFPSAFAAGYMHHRASNLHQL</sequence>
<organism evidence="2 3">
    <name type="scientific">Aegilops tauschii subsp. strangulata</name>
    <name type="common">Goatgrass</name>
    <dbReference type="NCBI Taxonomy" id="200361"/>
    <lineage>
        <taxon>Eukaryota</taxon>
        <taxon>Viridiplantae</taxon>
        <taxon>Streptophyta</taxon>
        <taxon>Embryophyta</taxon>
        <taxon>Tracheophyta</taxon>
        <taxon>Spermatophyta</taxon>
        <taxon>Magnoliopsida</taxon>
        <taxon>Liliopsida</taxon>
        <taxon>Poales</taxon>
        <taxon>Poaceae</taxon>
        <taxon>BOP clade</taxon>
        <taxon>Pooideae</taxon>
        <taxon>Triticodae</taxon>
        <taxon>Triticeae</taxon>
        <taxon>Triticinae</taxon>
        <taxon>Aegilops</taxon>
    </lineage>
</organism>
<evidence type="ECO:0000256" key="1">
    <source>
        <dbReference type="SAM" id="MobiDB-lite"/>
    </source>
</evidence>
<reference evidence="2" key="4">
    <citation type="submission" date="2019-03" db="UniProtKB">
        <authorList>
            <consortium name="EnsemblPlants"/>
        </authorList>
    </citation>
    <scope>IDENTIFICATION</scope>
</reference>
<dbReference type="Proteomes" id="UP000015105">
    <property type="component" value="Chromosome 3D"/>
</dbReference>
<reference evidence="3" key="2">
    <citation type="journal article" date="2017" name="Nat. Plants">
        <title>The Aegilops tauschii genome reveals multiple impacts of transposons.</title>
        <authorList>
            <person name="Zhao G."/>
            <person name="Zou C."/>
            <person name="Li K."/>
            <person name="Wang K."/>
            <person name="Li T."/>
            <person name="Gao L."/>
            <person name="Zhang X."/>
            <person name="Wang H."/>
            <person name="Yang Z."/>
            <person name="Liu X."/>
            <person name="Jiang W."/>
            <person name="Mao L."/>
            <person name="Kong X."/>
            <person name="Jiao Y."/>
            <person name="Jia J."/>
        </authorList>
    </citation>
    <scope>NUCLEOTIDE SEQUENCE [LARGE SCALE GENOMIC DNA]</scope>
    <source>
        <strain evidence="3">cv. AL8/78</strain>
    </source>
</reference>
<evidence type="ECO:0000313" key="2">
    <source>
        <dbReference type="EnsemblPlants" id="AET3Gv20359300.27"/>
    </source>
</evidence>
<accession>A0A453EIY9</accession>
<reference evidence="2" key="3">
    <citation type="journal article" date="2017" name="Nature">
        <title>Genome sequence of the progenitor of the wheat D genome Aegilops tauschii.</title>
        <authorList>
            <person name="Luo M.C."/>
            <person name="Gu Y.Q."/>
            <person name="Puiu D."/>
            <person name="Wang H."/>
            <person name="Twardziok S.O."/>
            <person name="Deal K.R."/>
            <person name="Huo N."/>
            <person name="Zhu T."/>
            <person name="Wang L."/>
            <person name="Wang Y."/>
            <person name="McGuire P.E."/>
            <person name="Liu S."/>
            <person name="Long H."/>
            <person name="Ramasamy R.K."/>
            <person name="Rodriguez J.C."/>
            <person name="Van S.L."/>
            <person name="Yuan L."/>
            <person name="Wang Z."/>
            <person name="Xia Z."/>
            <person name="Xiao L."/>
            <person name="Anderson O.D."/>
            <person name="Ouyang S."/>
            <person name="Liang Y."/>
            <person name="Zimin A.V."/>
            <person name="Pertea G."/>
            <person name="Qi P."/>
            <person name="Bennetzen J.L."/>
            <person name="Dai X."/>
            <person name="Dawson M.W."/>
            <person name="Muller H.G."/>
            <person name="Kugler K."/>
            <person name="Rivarola-Duarte L."/>
            <person name="Spannagl M."/>
            <person name="Mayer K.F.X."/>
            <person name="Lu F.H."/>
            <person name="Bevan M.W."/>
            <person name="Leroy P."/>
            <person name="Li P."/>
            <person name="You F.M."/>
            <person name="Sun Q."/>
            <person name="Liu Z."/>
            <person name="Lyons E."/>
            <person name="Wicker T."/>
            <person name="Salzberg S.L."/>
            <person name="Devos K.M."/>
            <person name="Dvorak J."/>
        </authorList>
    </citation>
    <scope>NUCLEOTIDE SEQUENCE [LARGE SCALE GENOMIC DNA]</scope>
    <source>
        <strain evidence="2">cv. AL8/78</strain>
    </source>
</reference>
<dbReference type="AlphaFoldDB" id="A0A453EIY9"/>
<feature type="compositionally biased region" description="Polar residues" evidence="1">
    <location>
        <begin position="109"/>
        <end position="122"/>
    </location>
</feature>
<name>A0A453EIY9_AEGTS</name>
<dbReference type="Gramene" id="AET3Gv20359300.27">
    <property type="protein sequence ID" value="AET3Gv20359300.27"/>
    <property type="gene ID" value="AET3Gv20359300"/>
</dbReference>
<dbReference type="STRING" id="200361.A0A453EIY9"/>
<dbReference type="EnsemblPlants" id="AET3Gv20359300.27">
    <property type="protein sequence ID" value="AET3Gv20359300.27"/>
    <property type="gene ID" value="AET3Gv20359300"/>
</dbReference>
<keyword evidence="3" id="KW-1185">Reference proteome</keyword>
<reference evidence="3" key="1">
    <citation type="journal article" date="2014" name="Science">
        <title>Ancient hybridizations among the ancestral genomes of bread wheat.</title>
        <authorList>
            <consortium name="International Wheat Genome Sequencing Consortium,"/>
            <person name="Marcussen T."/>
            <person name="Sandve S.R."/>
            <person name="Heier L."/>
            <person name="Spannagl M."/>
            <person name="Pfeifer M."/>
            <person name="Jakobsen K.S."/>
            <person name="Wulff B.B."/>
            <person name="Steuernagel B."/>
            <person name="Mayer K.F."/>
            <person name="Olsen O.A."/>
        </authorList>
    </citation>
    <scope>NUCLEOTIDE SEQUENCE [LARGE SCALE GENOMIC DNA]</scope>
    <source>
        <strain evidence="3">cv. AL8/78</strain>
    </source>
</reference>